<comment type="caution">
    <text evidence="1">The sequence shown here is derived from an EMBL/GenBank/DDBJ whole genome shotgun (WGS) entry which is preliminary data.</text>
</comment>
<reference evidence="2" key="1">
    <citation type="submission" date="2018-09" db="EMBL/GenBank/DDBJ databases">
        <authorList>
            <person name="Livingstone P.G."/>
            <person name="Whitworth D.E."/>
        </authorList>
    </citation>
    <scope>NUCLEOTIDE SEQUENCE [LARGE SCALE GENOMIC DNA]</scope>
    <source>
        <strain evidence="2">CA054A</strain>
    </source>
</reference>
<proteinExistence type="predicted"/>
<evidence type="ECO:0000313" key="1">
    <source>
        <dbReference type="EMBL" id="RKG86358.1"/>
    </source>
</evidence>
<dbReference type="Pfam" id="PF14592">
    <property type="entry name" value="Chondroitinas_B"/>
    <property type="match status" value="1"/>
</dbReference>
<gene>
    <name evidence="1" type="ORF">D7V88_18000</name>
</gene>
<dbReference type="InterPro" id="IPR011050">
    <property type="entry name" value="Pectin_lyase_fold/virulence"/>
</dbReference>
<dbReference type="Proteomes" id="UP000268094">
    <property type="component" value="Unassembled WGS sequence"/>
</dbReference>
<dbReference type="AlphaFoldDB" id="A0A3A8IUC6"/>
<dbReference type="EMBL" id="RAVZ01000115">
    <property type="protein sequence ID" value="RKG86358.1"/>
    <property type="molecule type" value="Genomic_DNA"/>
</dbReference>
<evidence type="ECO:0008006" key="3">
    <source>
        <dbReference type="Google" id="ProtNLM"/>
    </source>
</evidence>
<protein>
    <recommendedName>
        <fullName evidence="3">Right-handed parallel beta-helix repeat-containing protein</fullName>
    </recommendedName>
</protein>
<dbReference type="Gene3D" id="2.160.20.10">
    <property type="entry name" value="Single-stranded right-handed beta-helix, Pectin lyase-like"/>
    <property type="match status" value="1"/>
</dbReference>
<dbReference type="InterPro" id="IPR039513">
    <property type="entry name" value="PL-6"/>
</dbReference>
<dbReference type="SUPFAM" id="SSF51126">
    <property type="entry name" value="Pectin lyase-like"/>
    <property type="match status" value="1"/>
</dbReference>
<evidence type="ECO:0000313" key="2">
    <source>
        <dbReference type="Proteomes" id="UP000268094"/>
    </source>
</evidence>
<dbReference type="InterPro" id="IPR012334">
    <property type="entry name" value="Pectin_lyas_fold"/>
</dbReference>
<name>A0A3A8IUC6_9BACT</name>
<organism evidence="1 2">
    <name type="scientific">Corallococcus terminator</name>
    <dbReference type="NCBI Taxonomy" id="2316733"/>
    <lineage>
        <taxon>Bacteria</taxon>
        <taxon>Pseudomonadati</taxon>
        <taxon>Myxococcota</taxon>
        <taxon>Myxococcia</taxon>
        <taxon>Myxococcales</taxon>
        <taxon>Cystobacterineae</taxon>
        <taxon>Myxococcaceae</taxon>
        <taxon>Corallococcus</taxon>
    </lineage>
</organism>
<keyword evidence="2" id="KW-1185">Reference proteome</keyword>
<accession>A0A3A8IUC6</accession>
<sequence length="487" mass="52721">MLEFVWRWSVVCPSLGVCHLRHPAPELVVKSPTSSFFHSCITAVSAATLVISAPAWASVTSRAVPAVSSVAGIATTVTEINQQIAAALPGGEVVVRDGTYDGASINFTQHGTASQPITLRAQTRGKVIFTGASSLTISGEWLIVDGFVWRGARKQNVISFNRAKDCEFRHNALIDSGPEPTVADGSIKLQNSSARNKLLRNRFENLPAQGIRLTCNATNCGNVDNQIAYNLFYGKKSSAGSNNGESIQLGSGIIGTVKTVGDLRTVIESNLFENIAPSAEMISSKTNYNIFRFNTFRNTEDRLVLRMGTHAEVYGNWFTNAMGIRVHESFHSLHDNHFEGVNGPAIMLPSGKKTDDCYHWPADSVRIVANTVVGASDNAIEIGGNKMESNGCTYSELPQNGYYEENILVNFTGNAFWLYAPSNQTYVENIAWPKVGSATGVSFVDPLLIRNAMGAYISRKFPARGAVMQCRALTVADVGPSSTYSCE</sequence>